<dbReference type="EMBL" id="CM043786">
    <property type="protein sequence ID" value="KAI4831578.1"/>
    <property type="molecule type" value="Genomic_DNA"/>
</dbReference>
<keyword evidence="2" id="KW-1185">Reference proteome</keyword>
<comment type="caution">
    <text evidence="1">The sequence shown here is derived from an EMBL/GenBank/DDBJ whole genome shotgun (WGS) entry which is preliminary data.</text>
</comment>
<dbReference type="Proteomes" id="UP001057452">
    <property type="component" value="Chromosome 2"/>
</dbReference>
<sequence length="61" mass="6974">LFDPVCWYDLAHLAPCPCCPPLHEEGRKGGEWERKGDQGRVVTLHLQHLGPVWRQLIAMRG</sequence>
<proteinExistence type="predicted"/>
<reference evidence="1" key="1">
    <citation type="submission" date="2022-05" db="EMBL/GenBank/DDBJ databases">
        <title>Chromosome-level genome of Chaenocephalus aceratus.</title>
        <authorList>
            <person name="Park H."/>
        </authorList>
    </citation>
    <scope>NUCLEOTIDE SEQUENCE</scope>
    <source>
        <strain evidence="1">KU_202001</strain>
    </source>
</reference>
<gene>
    <name evidence="1" type="ORF">KUCAC02_001114</name>
</gene>
<accession>A0ACB9XXN1</accession>
<evidence type="ECO:0000313" key="2">
    <source>
        <dbReference type="Proteomes" id="UP001057452"/>
    </source>
</evidence>
<protein>
    <submittedName>
        <fullName evidence="1">Uncharacterized protein</fullName>
    </submittedName>
</protein>
<feature type="non-terminal residue" evidence="1">
    <location>
        <position position="1"/>
    </location>
</feature>
<feature type="non-terminal residue" evidence="1">
    <location>
        <position position="61"/>
    </location>
</feature>
<name>A0ACB9XXN1_CHAAC</name>
<evidence type="ECO:0000313" key="1">
    <source>
        <dbReference type="EMBL" id="KAI4831578.1"/>
    </source>
</evidence>
<organism evidence="1 2">
    <name type="scientific">Chaenocephalus aceratus</name>
    <name type="common">Blackfin icefish</name>
    <name type="synonym">Chaenichthys aceratus</name>
    <dbReference type="NCBI Taxonomy" id="36190"/>
    <lineage>
        <taxon>Eukaryota</taxon>
        <taxon>Metazoa</taxon>
        <taxon>Chordata</taxon>
        <taxon>Craniata</taxon>
        <taxon>Vertebrata</taxon>
        <taxon>Euteleostomi</taxon>
        <taxon>Actinopterygii</taxon>
        <taxon>Neopterygii</taxon>
        <taxon>Teleostei</taxon>
        <taxon>Neoteleostei</taxon>
        <taxon>Acanthomorphata</taxon>
        <taxon>Eupercaria</taxon>
        <taxon>Perciformes</taxon>
        <taxon>Notothenioidei</taxon>
        <taxon>Channichthyidae</taxon>
        <taxon>Chaenocephalus</taxon>
    </lineage>
</organism>